<name>A0A4S2J9W1_9HYME</name>
<accession>A0A4S2J9W1</accession>
<protein>
    <submittedName>
        <fullName evidence="1">Uncharacterized protein</fullName>
    </submittedName>
</protein>
<reference evidence="1 2" key="1">
    <citation type="journal article" date="2019" name="Philos. Trans. R. Soc. Lond., B, Biol. Sci.">
        <title>Ant behaviour and brain gene expression of defending hosts depend on the ecological success of the intruding social parasite.</title>
        <authorList>
            <person name="Kaur R."/>
            <person name="Stoldt M."/>
            <person name="Jongepier E."/>
            <person name="Feldmeyer B."/>
            <person name="Menzel F."/>
            <person name="Bornberg-Bauer E."/>
            <person name="Foitzik S."/>
        </authorList>
    </citation>
    <scope>NUCLEOTIDE SEQUENCE [LARGE SCALE GENOMIC DNA]</scope>
    <source>
        <tissue evidence="1">Whole body</tissue>
    </source>
</reference>
<comment type="caution">
    <text evidence="1">The sequence shown here is derived from an EMBL/GenBank/DDBJ whole genome shotgun (WGS) entry which is preliminary data.</text>
</comment>
<evidence type="ECO:0000313" key="1">
    <source>
        <dbReference type="EMBL" id="TGZ32112.1"/>
    </source>
</evidence>
<keyword evidence="2" id="KW-1185">Reference proteome</keyword>
<proteinExistence type="predicted"/>
<organism evidence="1 2">
    <name type="scientific">Temnothorax longispinosus</name>
    <dbReference type="NCBI Taxonomy" id="300112"/>
    <lineage>
        <taxon>Eukaryota</taxon>
        <taxon>Metazoa</taxon>
        <taxon>Ecdysozoa</taxon>
        <taxon>Arthropoda</taxon>
        <taxon>Hexapoda</taxon>
        <taxon>Insecta</taxon>
        <taxon>Pterygota</taxon>
        <taxon>Neoptera</taxon>
        <taxon>Endopterygota</taxon>
        <taxon>Hymenoptera</taxon>
        <taxon>Apocrita</taxon>
        <taxon>Aculeata</taxon>
        <taxon>Formicoidea</taxon>
        <taxon>Formicidae</taxon>
        <taxon>Myrmicinae</taxon>
        <taxon>Temnothorax</taxon>
    </lineage>
</organism>
<evidence type="ECO:0000313" key="2">
    <source>
        <dbReference type="Proteomes" id="UP000310200"/>
    </source>
</evidence>
<dbReference type="AlphaFoldDB" id="A0A4S2J9W1"/>
<sequence>MSVVRVTLSSTSVLKRCRCTTAGEIGRLRALQNDLHYNRLCIRERRSMRRACLRAISRWKDVRITRGRYVNATGKGWTALVVVALRGLALSTWCPILPNDRHSKPARPVRIASHSSRSHFGVARLFYNHRSSTAANSDKSDHFA</sequence>
<dbReference type="EMBL" id="QBLH01003951">
    <property type="protein sequence ID" value="TGZ32112.1"/>
    <property type="molecule type" value="Genomic_DNA"/>
</dbReference>
<gene>
    <name evidence="1" type="ORF">DBV15_01071</name>
</gene>
<dbReference type="Proteomes" id="UP000310200">
    <property type="component" value="Unassembled WGS sequence"/>
</dbReference>